<dbReference type="Gene3D" id="3.90.120.10">
    <property type="entry name" value="DNA Methylase, subunit A, domain 2"/>
    <property type="match status" value="1"/>
</dbReference>
<keyword evidence="2" id="KW-0808">Transferase</keyword>
<evidence type="ECO:0000313" key="5">
    <source>
        <dbReference type="EMBL" id="GIU66611.1"/>
    </source>
</evidence>
<dbReference type="Pfam" id="PF00145">
    <property type="entry name" value="DNA_methylase"/>
    <property type="match status" value="1"/>
</dbReference>
<dbReference type="InterPro" id="IPR001525">
    <property type="entry name" value="C5_MeTfrase"/>
</dbReference>
<evidence type="ECO:0000256" key="2">
    <source>
        <dbReference type="ARBA" id="ARBA00022679"/>
    </source>
</evidence>
<sequence>MIEGPSIKARALTPREAMRLMGVDASYQLPQGQLAALRIAGDGVAVPVVCWLSEHLLSRLV</sequence>
<name>A0ABQ4PUC1_9PROT</name>
<keyword evidence="6" id="KW-1185">Reference proteome</keyword>
<organism evidence="5 6">
    <name type="scientific">Candidatus Phycosocius spiralis</name>
    <dbReference type="NCBI Taxonomy" id="2815099"/>
    <lineage>
        <taxon>Bacteria</taxon>
        <taxon>Pseudomonadati</taxon>
        <taxon>Pseudomonadota</taxon>
        <taxon>Alphaproteobacteria</taxon>
        <taxon>Caulobacterales</taxon>
        <taxon>Caulobacterales incertae sedis</taxon>
        <taxon>Candidatus Phycosocius</taxon>
    </lineage>
</organism>
<evidence type="ECO:0000256" key="3">
    <source>
        <dbReference type="ARBA" id="ARBA00022747"/>
    </source>
</evidence>
<evidence type="ECO:0000256" key="1">
    <source>
        <dbReference type="ARBA" id="ARBA00022603"/>
    </source>
</evidence>
<proteinExistence type="predicted"/>
<reference evidence="5" key="1">
    <citation type="submission" date="2021-05" db="EMBL/GenBank/DDBJ databases">
        <authorList>
            <person name="Tanabe Y."/>
        </authorList>
    </citation>
    <scope>NUCLEOTIDE SEQUENCE</scope>
    <source>
        <strain evidence="5">BOTRYCO-1</strain>
    </source>
</reference>
<evidence type="ECO:0000256" key="4">
    <source>
        <dbReference type="ARBA" id="ARBA00047422"/>
    </source>
</evidence>
<comment type="catalytic activity">
    <reaction evidence="4">
        <text>a 2'-deoxycytidine in DNA + S-adenosyl-L-methionine = a 5-methyl-2'-deoxycytidine in DNA + S-adenosyl-L-homocysteine + H(+)</text>
        <dbReference type="Rhea" id="RHEA:13681"/>
        <dbReference type="Rhea" id="RHEA-COMP:11369"/>
        <dbReference type="Rhea" id="RHEA-COMP:11370"/>
        <dbReference type="ChEBI" id="CHEBI:15378"/>
        <dbReference type="ChEBI" id="CHEBI:57856"/>
        <dbReference type="ChEBI" id="CHEBI:59789"/>
        <dbReference type="ChEBI" id="CHEBI:85452"/>
        <dbReference type="ChEBI" id="CHEBI:85454"/>
        <dbReference type="EC" id="2.1.1.37"/>
    </reaction>
</comment>
<dbReference type="EMBL" id="BPFZ01000003">
    <property type="protein sequence ID" value="GIU66611.1"/>
    <property type="molecule type" value="Genomic_DNA"/>
</dbReference>
<comment type="caution">
    <text evidence="5">The sequence shown here is derived from an EMBL/GenBank/DDBJ whole genome shotgun (WGS) entry which is preliminary data.</text>
</comment>
<keyword evidence="3" id="KW-0680">Restriction system</keyword>
<reference evidence="5" key="2">
    <citation type="journal article" date="2023" name="ISME Commun">
        <title>Characterization of a bloom-associated alphaproteobacterial lineage, 'Candidatus Phycosocius': insights into freshwater algal-bacterial interactions.</title>
        <authorList>
            <person name="Tanabe Y."/>
            <person name="Yamaguchi H."/>
            <person name="Yoshida M."/>
            <person name="Kai A."/>
            <person name="Okazaki Y."/>
        </authorList>
    </citation>
    <scope>NUCLEOTIDE SEQUENCE</scope>
    <source>
        <strain evidence="5">BOTRYCO-1</strain>
    </source>
</reference>
<protein>
    <recommendedName>
        <fullName evidence="7">DNA (cytosine-5-)-methyltransferase</fullName>
    </recommendedName>
</protein>
<dbReference type="SUPFAM" id="SSF53335">
    <property type="entry name" value="S-adenosyl-L-methionine-dependent methyltransferases"/>
    <property type="match status" value="1"/>
</dbReference>
<evidence type="ECO:0008006" key="7">
    <source>
        <dbReference type="Google" id="ProtNLM"/>
    </source>
</evidence>
<dbReference type="InterPro" id="IPR029063">
    <property type="entry name" value="SAM-dependent_MTases_sf"/>
</dbReference>
<gene>
    <name evidence="5" type="ORF">PsB1_0765</name>
</gene>
<evidence type="ECO:0000313" key="6">
    <source>
        <dbReference type="Proteomes" id="UP001161064"/>
    </source>
</evidence>
<dbReference type="Proteomes" id="UP001161064">
    <property type="component" value="Unassembled WGS sequence"/>
</dbReference>
<accession>A0ABQ4PUC1</accession>
<keyword evidence="1" id="KW-0489">Methyltransferase</keyword>